<dbReference type="Gene3D" id="3.30.420.10">
    <property type="entry name" value="Ribonuclease H-like superfamily/Ribonuclease H"/>
    <property type="match status" value="1"/>
</dbReference>
<evidence type="ECO:0000259" key="4">
    <source>
        <dbReference type="SMART" id="SM00479"/>
    </source>
</evidence>
<feature type="domain" description="Exonuclease" evidence="4">
    <location>
        <begin position="15"/>
        <end position="195"/>
    </location>
</feature>
<protein>
    <submittedName>
        <fullName evidence="5">Exonuclease</fullName>
    </submittedName>
</protein>
<dbReference type="STRING" id="649747.HMPREF0083_06216"/>
<keyword evidence="3 5" id="KW-0269">Exonuclease</keyword>
<dbReference type="Pfam" id="PF00929">
    <property type="entry name" value="RNase_T"/>
    <property type="match status" value="1"/>
</dbReference>
<accession>U1WNQ5</accession>
<evidence type="ECO:0000256" key="3">
    <source>
        <dbReference type="ARBA" id="ARBA00022839"/>
    </source>
</evidence>
<dbReference type="InterPro" id="IPR013520">
    <property type="entry name" value="Ribonucl_H"/>
</dbReference>
<dbReference type="SUPFAM" id="SSF53098">
    <property type="entry name" value="Ribonuclease H-like"/>
    <property type="match status" value="1"/>
</dbReference>
<evidence type="ECO:0000256" key="1">
    <source>
        <dbReference type="ARBA" id="ARBA00022722"/>
    </source>
</evidence>
<proteinExistence type="predicted"/>
<dbReference type="EMBL" id="AWSJ01000394">
    <property type="protein sequence ID" value="ERI03928.1"/>
    <property type="molecule type" value="Genomic_DNA"/>
</dbReference>
<keyword evidence="6" id="KW-1185">Reference proteome</keyword>
<dbReference type="InterPro" id="IPR051274">
    <property type="entry name" value="3-5_Exoribonuclease"/>
</dbReference>
<reference evidence="5 6" key="1">
    <citation type="submission" date="2013-08" db="EMBL/GenBank/DDBJ databases">
        <authorList>
            <person name="Weinstock G."/>
            <person name="Sodergren E."/>
            <person name="Wylie T."/>
            <person name="Fulton L."/>
            <person name="Fulton R."/>
            <person name="Fronick C."/>
            <person name="O'Laughlin M."/>
            <person name="Godfrey J."/>
            <person name="Miner T."/>
            <person name="Herter B."/>
            <person name="Appelbaum E."/>
            <person name="Cordes M."/>
            <person name="Lek S."/>
            <person name="Wollam A."/>
            <person name="Pepin K.H."/>
            <person name="Palsikar V.B."/>
            <person name="Mitreva M."/>
            <person name="Wilson R.K."/>
        </authorList>
    </citation>
    <scope>NUCLEOTIDE SEQUENCE [LARGE SCALE GENOMIC DNA]</scope>
    <source>
        <strain evidence="5 6">ATCC 12856</strain>
    </source>
</reference>
<dbReference type="NCBIfam" id="NF005838">
    <property type="entry name" value="PRK07748.1"/>
    <property type="match status" value="1"/>
</dbReference>
<dbReference type="GO" id="GO:0000175">
    <property type="term" value="F:3'-5'-RNA exonuclease activity"/>
    <property type="evidence" value="ECO:0007669"/>
    <property type="project" value="InterPro"/>
</dbReference>
<dbReference type="InterPro" id="IPR047201">
    <property type="entry name" value="ERI-1_3'hExo-like"/>
</dbReference>
<dbReference type="PANTHER" id="PTHR23044:SF61">
    <property type="entry name" value="3'-5' EXORIBONUCLEASE 1-RELATED"/>
    <property type="match status" value="1"/>
</dbReference>
<dbReference type="GO" id="GO:0003676">
    <property type="term" value="F:nucleic acid binding"/>
    <property type="evidence" value="ECO:0007669"/>
    <property type="project" value="InterPro"/>
</dbReference>
<dbReference type="eggNOG" id="COG5018">
    <property type="taxonomic scope" value="Bacteria"/>
</dbReference>
<keyword evidence="1" id="KW-0540">Nuclease</keyword>
<dbReference type="Proteomes" id="UP000016511">
    <property type="component" value="Unassembled WGS sequence"/>
</dbReference>
<dbReference type="InterPro" id="IPR012337">
    <property type="entry name" value="RNaseH-like_sf"/>
</dbReference>
<dbReference type="HOGENOM" id="CLU_037266_5_0_9"/>
<gene>
    <name evidence="5" type="ORF">HMPREF0083_06216</name>
</gene>
<evidence type="ECO:0000256" key="2">
    <source>
        <dbReference type="ARBA" id="ARBA00022801"/>
    </source>
</evidence>
<dbReference type="CDD" id="cd06133">
    <property type="entry name" value="ERI-1_3'hExo_like"/>
    <property type="match status" value="1"/>
</dbReference>
<comment type="caution">
    <text evidence="5">The sequence shown here is derived from an EMBL/GenBank/DDBJ whole genome shotgun (WGS) entry which is preliminary data.</text>
</comment>
<keyword evidence="2" id="KW-0378">Hydrolase</keyword>
<dbReference type="PATRIC" id="fig|649747.3.peg.5554"/>
<name>U1WNQ5_ANEAE</name>
<dbReference type="AlphaFoldDB" id="U1WNQ5"/>
<dbReference type="SMART" id="SM00479">
    <property type="entry name" value="EXOIII"/>
    <property type="match status" value="1"/>
</dbReference>
<evidence type="ECO:0000313" key="6">
    <source>
        <dbReference type="Proteomes" id="UP000016511"/>
    </source>
</evidence>
<evidence type="ECO:0000313" key="5">
    <source>
        <dbReference type="EMBL" id="ERI03928.1"/>
    </source>
</evidence>
<sequence length="226" mass="26310">MIEKKEKRGARMKERYIFIDFEFTTFERKEAPKGFFHEVIEAGMVIVEEDEIIDTFSSLVSPVFFPQLGEKCVNLTGITQEDVTGGMDFTEMIDEVLARYIPEKTTLVTWGDLDMRGLRRNCREHHVKFPFSVMLEDWLDLSKAYQFYYGYKDTPGLWYALDKYGLAESSQTHRALDDALATYKVMQMMQKDRWIYTPQTPAMQTSIADLMGGQMALLEKLKQQLS</sequence>
<dbReference type="InterPro" id="IPR036397">
    <property type="entry name" value="RNaseH_sf"/>
</dbReference>
<organism evidence="5 6">
    <name type="scientific">Aneurinibacillus aneurinilyticus ATCC 12856</name>
    <dbReference type="NCBI Taxonomy" id="649747"/>
    <lineage>
        <taxon>Bacteria</taxon>
        <taxon>Bacillati</taxon>
        <taxon>Bacillota</taxon>
        <taxon>Bacilli</taxon>
        <taxon>Bacillales</taxon>
        <taxon>Paenibacillaceae</taxon>
        <taxon>Aneurinibacillus group</taxon>
        <taxon>Aneurinibacillus</taxon>
    </lineage>
</organism>
<dbReference type="PANTHER" id="PTHR23044">
    <property type="entry name" value="3'-5' EXONUCLEASE ERI1-RELATED"/>
    <property type="match status" value="1"/>
</dbReference>